<dbReference type="OrthoDB" id="5295702at2"/>
<accession>A0A1X7G2K3</accession>
<dbReference type="InterPro" id="IPR036291">
    <property type="entry name" value="NAD(P)-bd_dom_sf"/>
</dbReference>
<gene>
    <name evidence="2" type="ORF">SAMN06295900_11351</name>
</gene>
<evidence type="ECO:0000259" key="1">
    <source>
        <dbReference type="Pfam" id="PF16363"/>
    </source>
</evidence>
<dbReference type="RefSeq" id="WP_085229315.1">
    <property type="nucleotide sequence ID" value="NZ_BSQD01000007.1"/>
</dbReference>
<dbReference type="STRING" id="28094.SAMN06295900_11351"/>
<evidence type="ECO:0000313" key="3">
    <source>
        <dbReference type="Proteomes" id="UP000192911"/>
    </source>
</evidence>
<dbReference type="Proteomes" id="UP000192911">
    <property type="component" value="Unassembled WGS sequence"/>
</dbReference>
<dbReference type="InterPro" id="IPR016040">
    <property type="entry name" value="NAD(P)-bd_dom"/>
</dbReference>
<sequence>MTAGNGQRAPRALVTGAAGFTGRHLAATMSERGYDVWAAVSPGVAAPQIAAREVAPIDLLDPDGLHALASDARPDVVVHLAAASHVTQGTPTDTYVTNIVGTRNLLAALASLDERPRCVLLASSGNVYGNATLEVIDENVVPQPANDYAVSKFAMEHAARLWMDRLPICIARPFNYTGVGQREDFLLPKIVGHHARRAPRISLGNLHVSRDFSDVRDVVEVYARLVEAAPAGETFNICSGVSHSLMDVLRMLEDIAGYRIDVFVDPRFLRANEVHRLVGSNLKLRRAIGHAPNTPLRQTLEWMYTHAAQPSA</sequence>
<dbReference type="AlphaFoldDB" id="A0A1X7G2K3"/>
<organism evidence="2 3">
    <name type="scientific">Trinickia caryophylli</name>
    <name type="common">Paraburkholderia caryophylli</name>
    <dbReference type="NCBI Taxonomy" id="28094"/>
    <lineage>
        <taxon>Bacteria</taxon>
        <taxon>Pseudomonadati</taxon>
        <taxon>Pseudomonadota</taxon>
        <taxon>Betaproteobacteria</taxon>
        <taxon>Burkholderiales</taxon>
        <taxon>Burkholderiaceae</taxon>
        <taxon>Trinickia</taxon>
    </lineage>
</organism>
<dbReference type="Pfam" id="PF16363">
    <property type="entry name" value="GDP_Man_Dehyd"/>
    <property type="match status" value="1"/>
</dbReference>
<dbReference type="GeneID" id="95553191"/>
<dbReference type="Gene3D" id="3.40.50.720">
    <property type="entry name" value="NAD(P)-binding Rossmann-like Domain"/>
    <property type="match status" value="1"/>
</dbReference>
<protein>
    <submittedName>
        <fullName evidence="2">Nucleoside-diphosphate-sugar epimerase</fullName>
    </submittedName>
</protein>
<feature type="domain" description="NAD(P)-binding" evidence="1">
    <location>
        <begin position="13"/>
        <end position="302"/>
    </location>
</feature>
<dbReference type="Gene3D" id="3.90.25.10">
    <property type="entry name" value="UDP-galactose 4-epimerase, domain 1"/>
    <property type="match status" value="1"/>
</dbReference>
<dbReference type="SUPFAM" id="SSF51735">
    <property type="entry name" value="NAD(P)-binding Rossmann-fold domains"/>
    <property type="match status" value="1"/>
</dbReference>
<keyword evidence="3" id="KW-1185">Reference proteome</keyword>
<reference evidence="3" key="1">
    <citation type="submission" date="2017-04" db="EMBL/GenBank/DDBJ databases">
        <authorList>
            <person name="Varghese N."/>
            <person name="Submissions S."/>
        </authorList>
    </citation>
    <scope>NUCLEOTIDE SEQUENCE [LARGE SCALE GENOMIC DNA]</scope>
    <source>
        <strain evidence="3">Ballard 720</strain>
    </source>
</reference>
<dbReference type="PANTHER" id="PTHR43000">
    <property type="entry name" value="DTDP-D-GLUCOSE 4,6-DEHYDRATASE-RELATED"/>
    <property type="match status" value="1"/>
</dbReference>
<evidence type="ECO:0000313" key="2">
    <source>
        <dbReference type="EMBL" id="SMF62914.1"/>
    </source>
</evidence>
<name>A0A1X7G2K3_TRICW</name>
<proteinExistence type="predicted"/>
<dbReference type="EMBL" id="FXAH01000013">
    <property type="protein sequence ID" value="SMF62914.1"/>
    <property type="molecule type" value="Genomic_DNA"/>
</dbReference>